<name>A0A7M1AWE1_9BACT</name>
<accession>A0A7M1AWE1</accession>
<keyword evidence="1" id="KW-0472">Membrane</keyword>
<protein>
    <recommendedName>
        <fullName evidence="4">AsmA family protein</fullName>
    </recommendedName>
</protein>
<keyword evidence="1" id="KW-1133">Transmembrane helix</keyword>
<gene>
    <name evidence="2" type="ORF">FJR03_02615</name>
</gene>
<evidence type="ECO:0008006" key="4">
    <source>
        <dbReference type="Google" id="ProtNLM"/>
    </source>
</evidence>
<keyword evidence="3" id="KW-1185">Reference proteome</keyword>
<organism evidence="2 3">
    <name type="scientific">Sulfurimonas marina</name>
    <dbReference type="NCBI Taxonomy" id="2590551"/>
    <lineage>
        <taxon>Bacteria</taxon>
        <taxon>Pseudomonadati</taxon>
        <taxon>Campylobacterota</taxon>
        <taxon>Epsilonproteobacteria</taxon>
        <taxon>Campylobacterales</taxon>
        <taxon>Sulfurimonadaceae</taxon>
        <taxon>Sulfurimonas</taxon>
    </lineage>
</organism>
<dbReference type="Proteomes" id="UP000593910">
    <property type="component" value="Chromosome"/>
</dbReference>
<sequence length="666" mass="74239">MKYLKWIIGIFILILASVYTLVFTSFGNSIVKPILEEQINKEAKLNAKVETFKLSMSEIEVVIWLPQNNILSVKGEYSLFSQSFNLNYMVDLKDLASLKHLTQTELNGSFFTDGTIVGDKKLLEIKGKSDLGKSDTTYYVKLNEFNPSAIIAKVEKADLKTLLHMVNKPAYASAVINLDLNFKNITPHQLDGDIKLTTLNGTLNSEVMRKDFNIKIPKTDFKMKLDAKLQGDDIDYNYLLNSNLAKISSEGKVVPEPLAVDLKYALDVQELAVLKPITNADIRGNLKLNGDVKGSKEQMKIKGKTDIAGSNTTFQAVLKEFEPKTLQASIKHLKLQKLLYMVKQPHYADATFDLSASLSSLDMNNLKGNIKTAISEGVLDSKYLSKTYEFKTLIPRTTFNATTFTTLDGNLVDTKLDLNSNLANLDIKRARFNLKDSSLQSDYKVNVDNLDKFYFVTERHLKGSILANGELKKDKDLDFTALSNIAGGKLDAKLHNDDFVANISNMDTLKILDILIYPKLFKSDVDAKVKYNLATASGTCDAKLKDGLFMSNQALDLTKKYAKIDLYKQKFFGDLNAKIKKENIVASLDLKSNTSSIKTTGTKLNSKTKQIDSKVAIVANNNPAIYVKLTGDANAPKVQVDASALIKDEAKKVINKEVNKLFKKLF</sequence>
<evidence type="ECO:0000313" key="2">
    <source>
        <dbReference type="EMBL" id="QOP40692.1"/>
    </source>
</evidence>
<dbReference type="RefSeq" id="WP_193114115.1">
    <property type="nucleotide sequence ID" value="NZ_CP041165.1"/>
</dbReference>
<feature type="transmembrane region" description="Helical" evidence="1">
    <location>
        <begin position="7"/>
        <end position="26"/>
    </location>
</feature>
<dbReference type="KEGG" id="smax:FJR03_02615"/>
<reference evidence="2 3" key="1">
    <citation type="submission" date="2019-06" db="EMBL/GenBank/DDBJ databases">
        <title>Sulfurimonas gotlandica sp. nov., a chemoautotrophic and psychrotolerant epsilonproteobacterium isolated from a pelagic redoxcline, and an emended description of the genus Sulfurimonas.</title>
        <authorList>
            <person name="Wang S."/>
            <person name="Jiang L."/>
            <person name="Shao Z."/>
        </authorList>
    </citation>
    <scope>NUCLEOTIDE SEQUENCE [LARGE SCALE GENOMIC DNA]</scope>
    <source>
        <strain evidence="2 3">B2</strain>
    </source>
</reference>
<evidence type="ECO:0000313" key="3">
    <source>
        <dbReference type="Proteomes" id="UP000593910"/>
    </source>
</evidence>
<proteinExistence type="predicted"/>
<dbReference type="AlphaFoldDB" id="A0A7M1AWE1"/>
<keyword evidence="1" id="KW-0812">Transmembrane</keyword>
<dbReference type="EMBL" id="CP041165">
    <property type="protein sequence ID" value="QOP40692.1"/>
    <property type="molecule type" value="Genomic_DNA"/>
</dbReference>
<evidence type="ECO:0000256" key="1">
    <source>
        <dbReference type="SAM" id="Phobius"/>
    </source>
</evidence>